<accession>A0A1Y5TP35</accession>
<name>A0A1Y5TP35_9PROT</name>
<dbReference type="OrthoDB" id="1115380at2"/>
<protein>
    <submittedName>
        <fullName evidence="1">Uncharacterized protein</fullName>
    </submittedName>
</protein>
<dbReference type="AlphaFoldDB" id="A0A1Y5TP35"/>
<keyword evidence="2" id="KW-1185">Reference proteome</keyword>
<sequence length="280" mass="28999">MAELHIPDIIDNAAGRTLVFDSATHVEAYVDHAPCSGDVVVAASYAGVLCARMVMSAKPKVAIGLDCGIGKDGAGVAGLWYYEALGVPAAAVDSGTAEMGNGRDMYRCGVLSRVNDAAQRLGLAPGLTVQEAVAAALTGDRAPAEFDPARRLVIHTAETGRSIVCTDSIAFALPEDRERNVLCTAGHTGRSVVDYFRRFRPWAFICSDGGIGKNDSGISALQDVDADGIAGASVDAMTARMGDGQSTYFDGVISAANETAKAKGVRVGQSAREAAFLLLG</sequence>
<dbReference type="RefSeq" id="WP_085884370.1">
    <property type="nucleotide sequence ID" value="NZ_FWFR01000002.1"/>
</dbReference>
<evidence type="ECO:0000313" key="2">
    <source>
        <dbReference type="Proteomes" id="UP000193200"/>
    </source>
</evidence>
<dbReference type="EMBL" id="FWFR01000002">
    <property type="protein sequence ID" value="SLN66447.1"/>
    <property type="molecule type" value="Genomic_DNA"/>
</dbReference>
<evidence type="ECO:0000313" key="1">
    <source>
        <dbReference type="EMBL" id="SLN66447.1"/>
    </source>
</evidence>
<reference evidence="1 2" key="1">
    <citation type="submission" date="2017-03" db="EMBL/GenBank/DDBJ databases">
        <authorList>
            <person name="Afonso C.L."/>
            <person name="Miller P.J."/>
            <person name="Scott M.A."/>
            <person name="Spackman E."/>
            <person name="Goraichik I."/>
            <person name="Dimitrov K.M."/>
            <person name="Suarez D.L."/>
            <person name="Swayne D.E."/>
        </authorList>
    </citation>
    <scope>NUCLEOTIDE SEQUENCE [LARGE SCALE GENOMIC DNA]</scope>
    <source>
        <strain evidence="1 2">CECT 7691</strain>
    </source>
</reference>
<dbReference type="InParanoid" id="A0A1Y5TP35"/>
<gene>
    <name evidence="1" type="ORF">OCH7691_03063</name>
</gene>
<dbReference type="Proteomes" id="UP000193200">
    <property type="component" value="Unassembled WGS sequence"/>
</dbReference>
<organism evidence="1 2">
    <name type="scientific">Oceanibacterium hippocampi</name>
    <dbReference type="NCBI Taxonomy" id="745714"/>
    <lineage>
        <taxon>Bacteria</taxon>
        <taxon>Pseudomonadati</taxon>
        <taxon>Pseudomonadota</taxon>
        <taxon>Alphaproteobacteria</taxon>
        <taxon>Sneathiellales</taxon>
        <taxon>Sneathiellaceae</taxon>
        <taxon>Oceanibacterium</taxon>
    </lineage>
</organism>
<proteinExistence type="predicted"/>